<accession>A0D262</accession>
<dbReference type="InterPro" id="IPR001683">
    <property type="entry name" value="PX_dom"/>
</dbReference>
<evidence type="ECO:0000313" key="3">
    <source>
        <dbReference type="EMBL" id="CAK77129.1"/>
    </source>
</evidence>
<keyword evidence="4" id="KW-1185">Reference proteome</keyword>
<protein>
    <recommendedName>
        <fullName evidence="2">PX domain-containing protein</fullName>
    </recommendedName>
</protein>
<evidence type="ECO:0000313" key="4">
    <source>
        <dbReference type="Proteomes" id="UP000000600"/>
    </source>
</evidence>
<dbReference type="HOGENOM" id="CLU_1638651_0_0_1"/>
<sequence length="162" mass="19552">MKRQRSQSWEPQSFENSELMRQQSERPINDQNSIFSMIVNHNLIKDISIIDTYKEVDNISMHKKHFVNYVIKIKTDYFDYTVAKRYSEFEKLYDQISNILHKLPKFPEKKLIKSNSKKNIAERREMLECNSIIKSYTRATEIHFKKSKQSNALLFKLFKYIM</sequence>
<feature type="domain" description="PX" evidence="2">
    <location>
        <begin position="47"/>
        <end position="162"/>
    </location>
</feature>
<organism evidence="3 4">
    <name type="scientific">Paramecium tetraurelia</name>
    <dbReference type="NCBI Taxonomy" id="5888"/>
    <lineage>
        <taxon>Eukaryota</taxon>
        <taxon>Sar</taxon>
        <taxon>Alveolata</taxon>
        <taxon>Ciliophora</taxon>
        <taxon>Intramacronucleata</taxon>
        <taxon>Oligohymenophorea</taxon>
        <taxon>Peniculida</taxon>
        <taxon>Parameciidae</taxon>
        <taxon>Paramecium</taxon>
    </lineage>
</organism>
<dbReference type="GO" id="GO:0035091">
    <property type="term" value="F:phosphatidylinositol binding"/>
    <property type="evidence" value="ECO:0007669"/>
    <property type="project" value="InterPro"/>
</dbReference>
<proteinExistence type="predicted"/>
<dbReference type="SUPFAM" id="SSF64268">
    <property type="entry name" value="PX domain"/>
    <property type="match status" value="1"/>
</dbReference>
<name>A0D262_PARTE</name>
<feature type="region of interest" description="Disordered" evidence="1">
    <location>
        <begin position="1"/>
        <end position="25"/>
    </location>
</feature>
<dbReference type="AlphaFoldDB" id="A0D262"/>
<evidence type="ECO:0000256" key="1">
    <source>
        <dbReference type="SAM" id="MobiDB-lite"/>
    </source>
</evidence>
<dbReference type="KEGG" id="ptm:GSPATT00012635001"/>
<dbReference type="Proteomes" id="UP000000600">
    <property type="component" value="Unassembled WGS sequence"/>
</dbReference>
<dbReference type="CDD" id="cd06093">
    <property type="entry name" value="PX_domain"/>
    <property type="match status" value="1"/>
</dbReference>
<dbReference type="InParanoid" id="A0D262"/>
<dbReference type="OrthoDB" id="294460at2759"/>
<dbReference type="RefSeq" id="XP_001444526.1">
    <property type="nucleotide sequence ID" value="XM_001444489.1"/>
</dbReference>
<dbReference type="EMBL" id="CT868263">
    <property type="protein sequence ID" value="CAK77129.1"/>
    <property type="molecule type" value="Genomic_DNA"/>
</dbReference>
<evidence type="ECO:0000259" key="2">
    <source>
        <dbReference type="PROSITE" id="PS50195"/>
    </source>
</evidence>
<dbReference type="Pfam" id="PF00787">
    <property type="entry name" value="PX"/>
    <property type="match status" value="1"/>
</dbReference>
<dbReference type="GeneID" id="5030310"/>
<dbReference type="InterPro" id="IPR036871">
    <property type="entry name" value="PX_dom_sf"/>
</dbReference>
<dbReference type="PROSITE" id="PS50195">
    <property type="entry name" value="PX"/>
    <property type="match status" value="1"/>
</dbReference>
<feature type="compositionally biased region" description="Polar residues" evidence="1">
    <location>
        <begin position="1"/>
        <end position="22"/>
    </location>
</feature>
<dbReference type="Gene3D" id="3.30.1520.10">
    <property type="entry name" value="Phox-like domain"/>
    <property type="match status" value="1"/>
</dbReference>
<reference evidence="3 4" key="1">
    <citation type="journal article" date="2006" name="Nature">
        <title>Global trends of whole-genome duplications revealed by the ciliate Paramecium tetraurelia.</title>
        <authorList>
            <consortium name="Genoscope"/>
            <person name="Aury J.-M."/>
            <person name="Jaillon O."/>
            <person name="Duret L."/>
            <person name="Noel B."/>
            <person name="Jubin C."/>
            <person name="Porcel B.M."/>
            <person name="Segurens B."/>
            <person name="Daubin V."/>
            <person name="Anthouard V."/>
            <person name="Aiach N."/>
            <person name="Arnaiz O."/>
            <person name="Billaut A."/>
            <person name="Beisson J."/>
            <person name="Blanc I."/>
            <person name="Bouhouche K."/>
            <person name="Camara F."/>
            <person name="Duharcourt S."/>
            <person name="Guigo R."/>
            <person name="Gogendeau D."/>
            <person name="Katinka M."/>
            <person name="Keller A.-M."/>
            <person name="Kissmehl R."/>
            <person name="Klotz C."/>
            <person name="Koll F."/>
            <person name="Le Moue A."/>
            <person name="Lepere C."/>
            <person name="Malinsky S."/>
            <person name="Nowacki M."/>
            <person name="Nowak J.K."/>
            <person name="Plattner H."/>
            <person name="Poulain J."/>
            <person name="Ruiz F."/>
            <person name="Serrano V."/>
            <person name="Zagulski M."/>
            <person name="Dessen P."/>
            <person name="Betermier M."/>
            <person name="Weissenbach J."/>
            <person name="Scarpelli C."/>
            <person name="Schachter V."/>
            <person name="Sperling L."/>
            <person name="Meyer E."/>
            <person name="Cohen J."/>
            <person name="Wincker P."/>
        </authorList>
    </citation>
    <scope>NUCLEOTIDE SEQUENCE [LARGE SCALE GENOMIC DNA]</scope>
    <source>
        <strain evidence="3 4">Stock d4-2</strain>
    </source>
</reference>
<gene>
    <name evidence="3" type="ORF">GSPATT00012635001</name>
</gene>